<dbReference type="PROSITE" id="PS00941">
    <property type="entry name" value="CARBOXYLESTERASE_B_2"/>
    <property type="match status" value="1"/>
</dbReference>
<dbReference type="PaxDb" id="7159-AAEL012141-PA"/>
<dbReference type="SUPFAM" id="SSF53474">
    <property type="entry name" value="alpha/beta-Hydrolases"/>
    <property type="match status" value="1"/>
</dbReference>
<feature type="non-terminal residue" evidence="8">
    <location>
        <position position="1"/>
    </location>
</feature>
<proteinExistence type="inferred from homology"/>
<dbReference type="AlphaFoldDB" id="Q16MZ8"/>
<name>Q16MZ8_AEDAE</name>
<evidence type="ECO:0000313" key="8">
    <source>
        <dbReference type="EMBL" id="EAT35710.2"/>
    </source>
</evidence>
<keyword evidence="2" id="KW-0719">Serine esterase</keyword>
<dbReference type="Gene3D" id="3.40.50.1820">
    <property type="entry name" value="alpha/beta hydrolase"/>
    <property type="match status" value="1"/>
</dbReference>
<evidence type="ECO:0000256" key="4">
    <source>
        <dbReference type="ARBA" id="ARBA00023157"/>
    </source>
</evidence>
<feature type="non-terminal residue" evidence="8">
    <location>
        <position position="261"/>
    </location>
</feature>
<dbReference type="PANTHER" id="PTHR43918">
    <property type="entry name" value="ACETYLCHOLINESTERASE"/>
    <property type="match status" value="1"/>
</dbReference>
<keyword evidence="3 6" id="KW-0378">Hydrolase</keyword>
<dbReference type="InterPro" id="IPR019826">
    <property type="entry name" value="Carboxylesterase_B_AS"/>
</dbReference>
<dbReference type="GO" id="GO:0005886">
    <property type="term" value="C:plasma membrane"/>
    <property type="evidence" value="ECO:0007669"/>
    <property type="project" value="TreeGrafter"/>
</dbReference>
<evidence type="ECO:0000256" key="2">
    <source>
        <dbReference type="ARBA" id="ARBA00022487"/>
    </source>
</evidence>
<dbReference type="EC" id="3.1.1.-" evidence="6"/>
<dbReference type="PANTHER" id="PTHR43918:SF13">
    <property type="entry name" value="ACETYLCHOLINESTERASE"/>
    <property type="match status" value="1"/>
</dbReference>
<reference evidence="8" key="3">
    <citation type="submission" date="2012-09" db="EMBL/GenBank/DDBJ databases">
        <authorList>
            <consortium name="VectorBase"/>
        </authorList>
    </citation>
    <scope>NUCLEOTIDE SEQUENCE</scope>
    <source>
        <strain evidence="8">Liverpool</strain>
    </source>
</reference>
<dbReference type="eggNOG" id="KOG4389">
    <property type="taxonomic scope" value="Eukaryota"/>
</dbReference>
<keyword evidence="5" id="KW-0325">Glycoprotein</keyword>
<dbReference type="GO" id="GO:0006581">
    <property type="term" value="P:acetylcholine catabolic process"/>
    <property type="evidence" value="ECO:0007669"/>
    <property type="project" value="TreeGrafter"/>
</dbReference>
<accession>Q16MZ8</accession>
<dbReference type="EMBL" id="CH477844">
    <property type="protein sequence ID" value="EAT35710.2"/>
    <property type="molecule type" value="Genomic_DNA"/>
</dbReference>
<sequence length="261" mass="28275">FPGFAGEEMWNPNTNVSEDCLYLNIWVPRQHQSKGGLAMLVWIYGGGFMSGTSTLDVYNAEMLAAVGNVIVASMQYRVGSFGFFYLAPYLNDDDAPGNVGLWDQALAIRWLKENAKAFGGDPDLITLFGESAGGSSVSLHLLSPVTRGLSRRGILQSGTLNAPWSHMSAEKALSVAEALIDDCNCNVTLLKDNPNYVMNCMRNVDAKTISVQQWNSYSGILGFPSAPTIDGVFMTADPMTMLREANLEGVEILVGSNRDEG</sequence>
<evidence type="ECO:0000256" key="5">
    <source>
        <dbReference type="ARBA" id="ARBA00023180"/>
    </source>
</evidence>
<dbReference type="GO" id="GO:0005615">
    <property type="term" value="C:extracellular space"/>
    <property type="evidence" value="ECO:0007669"/>
    <property type="project" value="TreeGrafter"/>
</dbReference>
<reference evidence="8" key="2">
    <citation type="journal article" date="2007" name="Science">
        <title>Genome sequence of Aedes aegypti, a major arbovirus vector.</title>
        <authorList>
            <person name="Nene V."/>
            <person name="Wortman J.R."/>
            <person name="Lawson D."/>
            <person name="Haas B."/>
            <person name="Kodira C."/>
            <person name="Tu Z.J."/>
            <person name="Loftus B."/>
            <person name="Xi Z."/>
            <person name="Megy K."/>
            <person name="Grabherr M."/>
            <person name="Ren Q."/>
            <person name="Zdobnov E.M."/>
            <person name="Lobo N.F."/>
            <person name="Campbell K.S."/>
            <person name="Brown S.E."/>
            <person name="Bonaldo M.F."/>
            <person name="Zhu J."/>
            <person name="Sinkins S.P."/>
            <person name="Hogenkamp D.G."/>
            <person name="Amedeo P."/>
            <person name="Arensburger P."/>
            <person name="Atkinson P.W."/>
            <person name="Bidwell S."/>
            <person name="Biedler J."/>
            <person name="Birney E."/>
            <person name="Bruggner R.V."/>
            <person name="Costas J."/>
            <person name="Coy M.R."/>
            <person name="Crabtree J."/>
            <person name="Crawford M."/>
            <person name="Debruyn B."/>
            <person name="Decaprio D."/>
            <person name="Eiglmeier K."/>
            <person name="Eisenstadt E."/>
            <person name="El-Dorry H."/>
            <person name="Gelbart W.M."/>
            <person name="Gomes S.L."/>
            <person name="Hammond M."/>
            <person name="Hannick L.I."/>
            <person name="Hogan J.R."/>
            <person name="Holmes M.H."/>
            <person name="Jaffe D."/>
            <person name="Johnston J.S."/>
            <person name="Kennedy R.C."/>
            <person name="Koo H."/>
            <person name="Kravitz S."/>
            <person name="Kriventseva E.V."/>
            <person name="Kulp D."/>
            <person name="Labutti K."/>
            <person name="Lee E."/>
            <person name="Li S."/>
            <person name="Lovin D.D."/>
            <person name="Mao C."/>
            <person name="Mauceli E."/>
            <person name="Menck C.F."/>
            <person name="Miller J.R."/>
            <person name="Montgomery P."/>
            <person name="Mori A."/>
            <person name="Nascimento A.L."/>
            <person name="Naveira H.F."/>
            <person name="Nusbaum C."/>
            <person name="O'leary S."/>
            <person name="Orvis J."/>
            <person name="Pertea M."/>
            <person name="Quesneville H."/>
            <person name="Reidenbach K.R."/>
            <person name="Rogers Y.H."/>
            <person name="Roth C.W."/>
            <person name="Schneider J.R."/>
            <person name="Schatz M."/>
            <person name="Shumway M."/>
            <person name="Stanke M."/>
            <person name="Stinson E.O."/>
            <person name="Tubio J.M."/>
            <person name="Vanzee J.P."/>
            <person name="Verjovski-Almeida S."/>
            <person name="Werner D."/>
            <person name="White O."/>
            <person name="Wyder S."/>
            <person name="Zeng Q."/>
            <person name="Zhao Q."/>
            <person name="Zhao Y."/>
            <person name="Hill C.A."/>
            <person name="Raikhel A.S."/>
            <person name="Soares M.B."/>
            <person name="Knudson D.L."/>
            <person name="Lee N.H."/>
            <person name="Galagan J."/>
            <person name="Salzberg S.L."/>
            <person name="Paulsen I.T."/>
            <person name="Dimopoulos G."/>
            <person name="Collins F.H."/>
            <person name="Birren B."/>
            <person name="Fraser-Liggett C.M."/>
            <person name="Severson D.W."/>
        </authorList>
    </citation>
    <scope>NUCLEOTIDE SEQUENCE [LARGE SCALE GENOMIC DNA]</scope>
    <source>
        <strain evidence="8">Liverpool</strain>
    </source>
</reference>
<dbReference type="PROSITE" id="PS00122">
    <property type="entry name" value="CARBOXYLESTERASE_B_1"/>
    <property type="match status" value="1"/>
</dbReference>
<evidence type="ECO:0000313" key="9">
    <source>
        <dbReference type="Proteomes" id="UP000682892"/>
    </source>
</evidence>
<dbReference type="Proteomes" id="UP000682892">
    <property type="component" value="Unassembled WGS sequence"/>
</dbReference>
<evidence type="ECO:0000259" key="7">
    <source>
        <dbReference type="Pfam" id="PF00135"/>
    </source>
</evidence>
<reference evidence="8" key="1">
    <citation type="submission" date="2005-10" db="EMBL/GenBank/DDBJ databases">
        <authorList>
            <person name="Loftus B.J."/>
            <person name="Nene V.M."/>
            <person name="Hannick L.I."/>
            <person name="Bidwell S."/>
            <person name="Haas B."/>
            <person name="Amedeo P."/>
            <person name="Orvis J."/>
            <person name="Wortman J.R."/>
            <person name="White O.R."/>
            <person name="Salzberg S."/>
            <person name="Shumway M."/>
            <person name="Koo H."/>
            <person name="Zhao Y."/>
            <person name="Holmes M."/>
            <person name="Miller J."/>
            <person name="Schatz M."/>
            <person name="Pop M."/>
            <person name="Pai G."/>
            <person name="Utterback T."/>
            <person name="Rogers Y.-H."/>
            <person name="Kravitz S."/>
            <person name="Fraser C.M."/>
        </authorList>
    </citation>
    <scope>NUCLEOTIDE SEQUENCE</scope>
    <source>
        <strain evidence="8">Liverpool</strain>
    </source>
</reference>
<dbReference type="InterPro" id="IPR019819">
    <property type="entry name" value="Carboxylesterase_B_CS"/>
</dbReference>
<feature type="domain" description="Carboxylesterase type B" evidence="7">
    <location>
        <begin position="13"/>
        <end position="261"/>
    </location>
</feature>
<dbReference type="GO" id="GO:0019695">
    <property type="term" value="P:choline metabolic process"/>
    <property type="evidence" value="ECO:0007669"/>
    <property type="project" value="TreeGrafter"/>
</dbReference>
<gene>
    <name evidence="8" type="primary">AAEL800045</name>
    <name evidence="8" type="ORF">AaeL_AAEL012141</name>
</gene>
<comment type="similarity">
    <text evidence="1 6">Belongs to the type-B carboxylesterase/lipase family.</text>
</comment>
<dbReference type="PhylomeDB" id="Q16MZ8"/>
<dbReference type="PIR" id="S66236">
    <property type="entry name" value="S66236"/>
</dbReference>
<dbReference type="InterPro" id="IPR029058">
    <property type="entry name" value="AB_hydrolase_fold"/>
</dbReference>
<organism evidence="8 9">
    <name type="scientific">Aedes aegypti</name>
    <name type="common">Yellowfever mosquito</name>
    <name type="synonym">Culex aegypti</name>
    <dbReference type="NCBI Taxonomy" id="7159"/>
    <lineage>
        <taxon>Eukaryota</taxon>
        <taxon>Metazoa</taxon>
        <taxon>Ecdysozoa</taxon>
        <taxon>Arthropoda</taxon>
        <taxon>Hexapoda</taxon>
        <taxon>Insecta</taxon>
        <taxon>Pterygota</taxon>
        <taxon>Neoptera</taxon>
        <taxon>Endopterygota</taxon>
        <taxon>Diptera</taxon>
        <taxon>Nematocera</taxon>
        <taxon>Culicoidea</taxon>
        <taxon>Culicidae</taxon>
        <taxon>Culicinae</taxon>
        <taxon>Aedini</taxon>
        <taxon>Aedes</taxon>
        <taxon>Stegomyia</taxon>
    </lineage>
</organism>
<dbReference type="ESTHER" id="aedae-ACHE1">
    <property type="family name" value="ACHE"/>
</dbReference>
<evidence type="ECO:0000256" key="1">
    <source>
        <dbReference type="ARBA" id="ARBA00005964"/>
    </source>
</evidence>
<dbReference type="GO" id="GO:0003990">
    <property type="term" value="F:acetylcholinesterase activity"/>
    <property type="evidence" value="ECO:0007669"/>
    <property type="project" value="TreeGrafter"/>
</dbReference>
<keyword evidence="4" id="KW-1015">Disulfide bond</keyword>
<protein>
    <recommendedName>
        <fullName evidence="6">Carboxylic ester hydrolase</fullName>
        <ecNumber evidence="6">3.1.1.-</ecNumber>
    </recommendedName>
</protein>
<dbReference type="InterPro" id="IPR002018">
    <property type="entry name" value="CarbesteraseB"/>
</dbReference>
<dbReference type="InterPro" id="IPR050654">
    <property type="entry name" value="AChE-related_enzymes"/>
</dbReference>
<dbReference type="Pfam" id="PF00135">
    <property type="entry name" value="COesterase"/>
    <property type="match status" value="1"/>
</dbReference>
<evidence type="ECO:0000256" key="3">
    <source>
        <dbReference type="ARBA" id="ARBA00022801"/>
    </source>
</evidence>
<dbReference type="VEuPathDB" id="VectorBase:AAEL021432"/>
<evidence type="ECO:0000256" key="6">
    <source>
        <dbReference type="RuleBase" id="RU361235"/>
    </source>
</evidence>